<evidence type="ECO:0000313" key="8">
    <source>
        <dbReference type="Proteomes" id="UP000830236"/>
    </source>
</evidence>
<keyword evidence="5" id="KW-0067">ATP-binding</keyword>
<protein>
    <recommendedName>
        <fullName evidence="4">D-alanine--D-alanine ligase</fullName>
        <ecNumber evidence="4">6.3.2.4</ecNumber>
    </recommendedName>
    <alternativeName>
        <fullName evidence="4">D-Ala-D-Ala ligase</fullName>
    </alternativeName>
    <alternativeName>
        <fullName evidence="4">D-alanylalanine synthetase</fullName>
    </alternativeName>
</protein>
<evidence type="ECO:0000256" key="1">
    <source>
        <dbReference type="ARBA" id="ARBA00010871"/>
    </source>
</evidence>
<keyword evidence="5" id="KW-0547">Nucleotide-binding</keyword>
<dbReference type="EC" id="6.3.2.4" evidence="4"/>
<comment type="function">
    <text evidence="4">Cell wall formation.</text>
</comment>
<dbReference type="GO" id="GO:0009252">
    <property type="term" value="P:peptidoglycan biosynthetic process"/>
    <property type="evidence" value="ECO:0007669"/>
    <property type="project" value="UniProtKB-UniRule"/>
</dbReference>
<keyword evidence="4" id="KW-0963">Cytoplasm</keyword>
<dbReference type="KEGG" id="agh:M3I41_09030"/>
<accession>A0A9E7AFV3</accession>
<dbReference type="GO" id="GO:0008360">
    <property type="term" value="P:regulation of cell shape"/>
    <property type="evidence" value="ECO:0007669"/>
    <property type="project" value="UniProtKB-KW"/>
</dbReference>
<dbReference type="Gene3D" id="3.30.470.20">
    <property type="entry name" value="ATP-grasp fold, B domain"/>
    <property type="match status" value="1"/>
</dbReference>
<dbReference type="Proteomes" id="UP000830236">
    <property type="component" value="Chromosome"/>
</dbReference>
<sequence length="323" mass="34647">MTQQLRVAIIAGGLNHEREVSLRSAHRVARALREAGHEVNTFCPDASMLASLRNYNPDVVWPLVHGSTGEDGSLQNILLALEVPFVGTHSDGCQRASYKPTAKAGVRTAGVATPDSLTLPQSFFNQLGANELLDLVIAHLGLPLVVKPFQGGSALGVSYADDVDSLRSAMVECFAYSDNALIEVFVEGVEASVSVVRDGDGVARALPTVEIVTDGSYDYDARYNPGRSEFFVPARLDQARDDAVREAAVKVHETLGLGALSRSDFIVDAEGTPWFIDVNVVPGMTETSLLPLAAEVDGNFTQLCQQLVLAAYNNYQGEVQDAQ</sequence>
<dbReference type="GO" id="GO:0046872">
    <property type="term" value="F:metal ion binding"/>
    <property type="evidence" value="ECO:0007669"/>
    <property type="project" value="InterPro"/>
</dbReference>
<name>A0A9E7AFV3_9ACTO</name>
<dbReference type="PANTHER" id="PTHR23132">
    <property type="entry name" value="D-ALANINE--D-ALANINE LIGASE"/>
    <property type="match status" value="1"/>
</dbReference>
<dbReference type="Gene3D" id="3.30.1490.20">
    <property type="entry name" value="ATP-grasp fold, A domain"/>
    <property type="match status" value="1"/>
</dbReference>
<keyword evidence="4" id="KW-0573">Peptidoglycan synthesis</keyword>
<feature type="domain" description="ATP-grasp" evidence="6">
    <location>
        <begin position="103"/>
        <end position="309"/>
    </location>
</feature>
<keyword evidence="3 4" id="KW-0961">Cell wall biogenesis/degradation</keyword>
<dbReference type="GO" id="GO:0005737">
    <property type="term" value="C:cytoplasm"/>
    <property type="evidence" value="ECO:0007669"/>
    <property type="project" value="UniProtKB-SubCell"/>
</dbReference>
<dbReference type="InterPro" id="IPR013815">
    <property type="entry name" value="ATP_grasp_subdomain_1"/>
</dbReference>
<dbReference type="InterPro" id="IPR011095">
    <property type="entry name" value="Dala_Dala_lig_C"/>
</dbReference>
<dbReference type="SUPFAM" id="SSF56059">
    <property type="entry name" value="Glutathione synthetase ATP-binding domain-like"/>
    <property type="match status" value="1"/>
</dbReference>
<proteinExistence type="inferred from homology"/>
<comment type="pathway">
    <text evidence="4">Cell wall biogenesis; peptidoglycan biosynthesis.</text>
</comment>
<dbReference type="InterPro" id="IPR005905">
    <property type="entry name" value="D_ala_D_ala"/>
</dbReference>
<comment type="catalytic activity">
    <reaction evidence="4">
        <text>2 D-alanine + ATP = D-alanyl-D-alanine + ADP + phosphate + H(+)</text>
        <dbReference type="Rhea" id="RHEA:11224"/>
        <dbReference type="ChEBI" id="CHEBI:15378"/>
        <dbReference type="ChEBI" id="CHEBI:30616"/>
        <dbReference type="ChEBI" id="CHEBI:43474"/>
        <dbReference type="ChEBI" id="CHEBI:57416"/>
        <dbReference type="ChEBI" id="CHEBI:57822"/>
        <dbReference type="ChEBI" id="CHEBI:456216"/>
        <dbReference type="EC" id="6.3.2.4"/>
    </reaction>
</comment>
<keyword evidence="4" id="KW-0133">Cell shape</keyword>
<gene>
    <name evidence="4" type="primary">ddl</name>
    <name evidence="7" type="ORF">M3I41_09030</name>
</gene>
<dbReference type="NCBIfam" id="NF002378">
    <property type="entry name" value="PRK01372.1"/>
    <property type="match status" value="1"/>
</dbReference>
<evidence type="ECO:0000313" key="7">
    <source>
        <dbReference type="EMBL" id="UQF79690.1"/>
    </source>
</evidence>
<dbReference type="AlphaFoldDB" id="A0A9E7AFV3"/>
<dbReference type="PROSITE" id="PS50975">
    <property type="entry name" value="ATP_GRASP"/>
    <property type="match status" value="1"/>
</dbReference>
<evidence type="ECO:0000256" key="4">
    <source>
        <dbReference type="HAMAP-Rule" id="MF_00047"/>
    </source>
</evidence>
<organism evidence="7 8">
    <name type="scientific">Actinomyces graevenitzii</name>
    <dbReference type="NCBI Taxonomy" id="55565"/>
    <lineage>
        <taxon>Bacteria</taxon>
        <taxon>Bacillati</taxon>
        <taxon>Actinomycetota</taxon>
        <taxon>Actinomycetes</taxon>
        <taxon>Actinomycetales</taxon>
        <taxon>Actinomycetaceae</taxon>
        <taxon>Actinomyces</taxon>
    </lineage>
</organism>
<dbReference type="Gene3D" id="3.40.50.20">
    <property type="match status" value="1"/>
</dbReference>
<dbReference type="GO" id="GO:0005524">
    <property type="term" value="F:ATP binding"/>
    <property type="evidence" value="ECO:0007669"/>
    <property type="project" value="UniProtKB-UniRule"/>
</dbReference>
<evidence type="ECO:0000256" key="2">
    <source>
        <dbReference type="ARBA" id="ARBA00022598"/>
    </source>
</evidence>
<evidence type="ECO:0000259" key="6">
    <source>
        <dbReference type="PROSITE" id="PS50975"/>
    </source>
</evidence>
<comment type="subcellular location">
    <subcellularLocation>
        <location evidence="4">Cytoplasm</location>
    </subcellularLocation>
</comment>
<dbReference type="GO" id="GO:0008716">
    <property type="term" value="F:D-alanine-D-alanine ligase activity"/>
    <property type="evidence" value="ECO:0007669"/>
    <property type="project" value="UniProtKB-UniRule"/>
</dbReference>
<dbReference type="InterPro" id="IPR011761">
    <property type="entry name" value="ATP-grasp"/>
</dbReference>
<comment type="similarity">
    <text evidence="1 4">Belongs to the D-alanine--D-alanine ligase family.</text>
</comment>
<dbReference type="SUPFAM" id="SSF52440">
    <property type="entry name" value="PreATP-grasp domain"/>
    <property type="match status" value="1"/>
</dbReference>
<keyword evidence="2 4" id="KW-0436">Ligase</keyword>
<dbReference type="EMBL" id="CP097095">
    <property type="protein sequence ID" value="UQF79690.1"/>
    <property type="molecule type" value="Genomic_DNA"/>
</dbReference>
<evidence type="ECO:0000256" key="5">
    <source>
        <dbReference type="PROSITE-ProRule" id="PRU00409"/>
    </source>
</evidence>
<dbReference type="PANTHER" id="PTHR23132:SF23">
    <property type="entry name" value="D-ALANINE--D-ALANINE LIGASE B"/>
    <property type="match status" value="1"/>
</dbReference>
<dbReference type="GO" id="GO:0071555">
    <property type="term" value="P:cell wall organization"/>
    <property type="evidence" value="ECO:0007669"/>
    <property type="project" value="UniProtKB-KW"/>
</dbReference>
<dbReference type="HAMAP" id="MF_00047">
    <property type="entry name" value="Dala_Dala_lig"/>
    <property type="match status" value="1"/>
</dbReference>
<dbReference type="Pfam" id="PF07478">
    <property type="entry name" value="Dala_Dala_lig_C"/>
    <property type="match status" value="1"/>
</dbReference>
<dbReference type="InterPro" id="IPR016185">
    <property type="entry name" value="PreATP-grasp_dom_sf"/>
</dbReference>
<reference evidence="7" key="1">
    <citation type="submission" date="2022-05" db="EMBL/GenBank/DDBJ databases">
        <title>Using nanopore sequencing to obtain complete genomes from saliva samples.</title>
        <authorList>
            <person name="Baker J.L."/>
        </authorList>
    </citation>
    <scope>NUCLEOTIDE SEQUENCE</scope>
    <source>
        <strain evidence="7">JCVI-JB-Ag32</strain>
    </source>
</reference>
<evidence type="ECO:0000256" key="3">
    <source>
        <dbReference type="ARBA" id="ARBA00023316"/>
    </source>
</evidence>